<keyword evidence="1 7" id="KW-0645">Protease</keyword>
<organism evidence="10 11">
    <name type="scientific">Echinops telfairi</name>
    <name type="common">Lesser hedgehog tenrec</name>
    <dbReference type="NCBI Taxonomy" id="9371"/>
    <lineage>
        <taxon>Eukaryota</taxon>
        <taxon>Metazoa</taxon>
        <taxon>Chordata</taxon>
        <taxon>Craniata</taxon>
        <taxon>Vertebrata</taxon>
        <taxon>Euteleostomi</taxon>
        <taxon>Mammalia</taxon>
        <taxon>Eutheria</taxon>
        <taxon>Afrotheria</taxon>
        <taxon>Tenrecidae</taxon>
        <taxon>Tenrecinae</taxon>
        <taxon>Echinops</taxon>
    </lineage>
</organism>
<sequence>MLWLLLLTLLCLGASVPMTPVPDLETELVGIVGGHDAPPGKWPWQVSLWIPDMRGQWIPHCGGSLIHEQWVLTAAHCVVIPRAGRLRVRVQVGQVRLVQSDPLQEVANVIPHPHFRQGSDIALLKLVAPVTLSPTVQLVTLPSPGLRVFPGTKCWVTGWGDINHNVPVPRPYHLQEVEIPIVGNEDCNRRYLSNFPLMKTVKVIQDDMLCAGSKGHDSCQGDSGSPLVCSWNDTWLQVGLVSWGDSCGHPFLPGVYVRVMSYVSWIHQYIPCSHRC</sequence>
<dbReference type="RefSeq" id="XP_030740238.1">
    <property type="nucleotide sequence ID" value="XM_030884378.1"/>
</dbReference>
<evidence type="ECO:0000256" key="1">
    <source>
        <dbReference type="ARBA" id="ARBA00022670"/>
    </source>
</evidence>
<dbReference type="SUPFAM" id="SSF50494">
    <property type="entry name" value="Trypsin-like serine proteases"/>
    <property type="match status" value="1"/>
</dbReference>
<dbReference type="CDD" id="cd00190">
    <property type="entry name" value="Tryp_SPc"/>
    <property type="match status" value="1"/>
</dbReference>
<proteinExistence type="predicted"/>
<dbReference type="SMART" id="SM00020">
    <property type="entry name" value="Tryp_SPc"/>
    <property type="match status" value="1"/>
</dbReference>
<dbReference type="InterPro" id="IPR018114">
    <property type="entry name" value="TRYPSIN_HIS"/>
</dbReference>
<gene>
    <name evidence="11" type="primary">LOC101655549</name>
</gene>
<dbReference type="InterPro" id="IPR009003">
    <property type="entry name" value="Peptidase_S1_PA"/>
</dbReference>
<dbReference type="InterPro" id="IPR043504">
    <property type="entry name" value="Peptidase_S1_PA_chymotrypsin"/>
</dbReference>
<evidence type="ECO:0000256" key="7">
    <source>
        <dbReference type="RuleBase" id="RU363034"/>
    </source>
</evidence>
<dbReference type="PRINTS" id="PR00722">
    <property type="entry name" value="CHYMOTRYPSIN"/>
</dbReference>
<evidence type="ECO:0000259" key="9">
    <source>
        <dbReference type="PROSITE" id="PS50240"/>
    </source>
</evidence>
<reference evidence="11" key="1">
    <citation type="submission" date="2025-08" db="UniProtKB">
        <authorList>
            <consortium name="RefSeq"/>
        </authorList>
    </citation>
    <scope>IDENTIFICATION</scope>
</reference>
<evidence type="ECO:0000256" key="4">
    <source>
        <dbReference type="ARBA" id="ARBA00022825"/>
    </source>
</evidence>
<keyword evidence="2 8" id="KW-0732">Signal</keyword>
<feature type="signal peptide" evidence="8">
    <location>
        <begin position="1"/>
        <end position="15"/>
    </location>
</feature>
<evidence type="ECO:0000256" key="3">
    <source>
        <dbReference type="ARBA" id="ARBA00022801"/>
    </source>
</evidence>
<dbReference type="PROSITE" id="PS00134">
    <property type="entry name" value="TRYPSIN_HIS"/>
    <property type="match status" value="1"/>
</dbReference>
<protein>
    <submittedName>
        <fullName evidence="11">Mastin-like</fullName>
    </submittedName>
</protein>
<dbReference type="InterPro" id="IPR001314">
    <property type="entry name" value="Peptidase_S1A"/>
</dbReference>
<keyword evidence="5" id="KW-1015">Disulfide bond</keyword>
<evidence type="ECO:0000313" key="11">
    <source>
        <dbReference type="RefSeq" id="XP_030740238.1"/>
    </source>
</evidence>
<dbReference type="PANTHER" id="PTHR24253:SF144">
    <property type="entry name" value="CHYMOTRYPSIN-LIKE PROTEASE CTRL-1-RELATED"/>
    <property type="match status" value="1"/>
</dbReference>
<evidence type="ECO:0000256" key="8">
    <source>
        <dbReference type="SAM" id="SignalP"/>
    </source>
</evidence>
<dbReference type="Gene3D" id="2.40.10.10">
    <property type="entry name" value="Trypsin-like serine proteases"/>
    <property type="match status" value="2"/>
</dbReference>
<keyword evidence="6" id="KW-0325">Glycoprotein</keyword>
<feature type="chain" id="PRO_5046568574" evidence="8">
    <location>
        <begin position="16"/>
        <end position="276"/>
    </location>
</feature>
<name>A0ABM1VIJ5_ECHTE</name>
<dbReference type="Proteomes" id="UP000694863">
    <property type="component" value="Unplaced"/>
</dbReference>
<dbReference type="InterPro" id="IPR033116">
    <property type="entry name" value="TRYPSIN_SER"/>
</dbReference>
<feature type="domain" description="Peptidase S1" evidence="9">
    <location>
        <begin position="31"/>
        <end position="271"/>
    </location>
</feature>
<evidence type="ECO:0000256" key="5">
    <source>
        <dbReference type="ARBA" id="ARBA00023157"/>
    </source>
</evidence>
<accession>A0ABM1VIJ5</accession>
<dbReference type="InterPro" id="IPR001254">
    <property type="entry name" value="Trypsin_dom"/>
</dbReference>
<evidence type="ECO:0000313" key="10">
    <source>
        <dbReference type="Proteomes" id="UP000694863"/>
    </source>
</evidence>
<dbReference type="PROSITE" id="PS50240">
    <property type="entry name" value="TRYPSIN_DOM"/>
    <property type="match status" value="1"/>
</dbReference>
<evidence type="ECO:0000256" key="2">
    <source>
        <dbReference type="ARBA" id="ARBA00022729"/>
    </source>
</evidence>
<keyword evidence="3 7" id="KW-0378">Hydrolase</keyword>
<dbReference type="Pfam" id="PF00089">
    <property type="entry name" value="Trypsin"/>
    <property type="match status" value="1"/>
</dbReference>
<dbReference type="PROSITE" id="PS00135">
    <property type="entry name" value="TRYPSIN_SER"/>
    <property type="match status" value="1"/>
</dbReference>
<evidence type="ECO:0000256" key="6">
    <source>
        <dbReference type="ARBA" id="ARBA00023180"/>
    </source>
</evidence>
<keyword evidence="4 7" id="KW-0720">Serine protease</keyword>
<dbReference type="GeneID" id="101655549"/>
<dbReference type="PANTHER" id="PTHR24253">
    <property type="entry name" value="TRANSMEMBRANE PROTEASE SERINE"/>
    <property type="match status" value="1"/>
</dbReference>
<keyword evidence="10" id="KW-1185">Reference proteome</keyword>